<reference evidence="2 3" key="1">
    <citation type="submission" date="2017-10" db="EMBL/GenBank/DDBJ databases">
        <title>Comparative genomics in systemic dimorphic fungi from Ajellomycetaceae.</title>
        <authorList>
            <person name="Munoz J.F."/>
            <person name="Mcewen J.G."/>
            <person name="Clay O.K."/>
            <person name="Cuomo C.A."/>
        </authorList>
    </citation>
    <scope>NUCLEOTIDE SEQUENCE [LARGE SCALE GENOMIC DNA]</scope>
    <source>
        <strain evidence="2 3">UAMH5409</strain>
    </source>
</reference>
<evidence type="ECO:0000256" key="1">
    <source>
        <dbReference type="SAM" id="MobiDB-lite"/>
    </source>
</evidence>
<comment type="caution">
    <text evidence="2">The sequence shown here is derived from an EMBL/GenBank/DDBJ whole genome shotgun (WGS) entry which is preliminary data.</text>
</comment>
<dbReference type="EMBL" id="PDNB01000015">
    <property type="protein sequence ID" value="PGH16747.1"/>
    <property type="molecule type" value="Genomic_DNA"/>
</dbReference>
<organism evidence="2 3">
    <name type="scientific">Helicocarpus griseus UAMH5409</name>
    <dbReference type="NCBI Taxonomy" id="1447875"/>
    <lineage>
        <taxon>Eukaryota</taxon>
        <taxon>Fungi</taxon>
        <taxon>Dikarya</taxon>
        <taxon>Ascomycota</taxon>
        <taxon>Pezizomycotina</taxon>
        <taxon>Eurotiomycetes</taxon>
        <taxon>Eurotiomycetidae</taxon>
        <taxon>Onygenales</taxon>
        <taxon>Ajellomycetaceae</taxon>
        <taxon>Helicocarpus</taxon>
    </lineage>
</organism>
<feature type="region of interest" description="Disordered" evidence="1">
    <location>
        <begin position="116"/>
        <end position="190"/>
    </location>
</feature>
<evidence type="ECO:0000313" key="3">
    <source>
        <dbReference type="Proteomes" id="UP000223968"/>
    </source>
</evidence>
<protein>
    <submittedName>
        <fullName evidence="2">Uncharacterized protein</fullName>
    </submittedName>
</protein>
<gene>
    <name evidence="2" type="ORF">AJ79_01620</name>
</gene>
<keyword evidence="3" id="KW-1185">Reference proteome</keyword>
<accession>A0A2B7Y808</accession>
<proteinExistence type="predicted"/>
<name>A0A2B7Y808_9EURO</name>
<dbReference type="Proteomes" id="UP000223968">
    <property type="component" value="Unassembled WGS sequence"/>
</dbReference>
<evidence type="ECO:0000313" key="2">
    <source>
        <dbReference type="EMBL" id="PGH16747.1"/>
    </source>
</evidence>
<dbReference type="AlphaFoldDB" id="A0A2B7Y808"/>
<feature type="compositionally biased region" description="Basic and acidic residues" evidence="1">
    <location>
        <begin position="161"/>
        <end position="190"/>
    </location>
</feature>
<sequence length="190" mass="22580">MERSLDTVVTLLDTHRRRKVSLYIRRNAILQQRKIEDAQLATKRKREDEEFMQEVGRVEGEQKKLREERMRLECGLSKEEMAFLVGEPAEARMARRGREIRRELRKRIQELEAVARKSGVGMDTRSRTSKCYPARRCQKASNDRSSSTDSDESEPRTVSNVKREDIKRERVKKEQIDLMKVPEWRMDQEQ</sequence>